<reference evidence="2" key="1">
    <citation type="journal article" date="2023" name="Commun. Biol.">
        <title>Genome analysis of Parmales, the sister group of diatoms, reveals the evolutionary specialization of diatoms from phago-mixotrophs to photoautotrophs.</title>
        <authorList>
            <person name="Ban H."/>
            <person name="Sato S."/>
            <person name="Yoshikawa S."/>
            <person name="Yamada K."/>
            <person name="Nakamura Y."/>
            <person name="Ichinomiya M."/>
            <person name="Sato N."/>
            <person name="Blanc-Mathieu R."/>
            <person name="Endo H."/>
            <person name="Kuwata A."/>
            <person name="Ogata H."/>
        </authorList>
    </citation>
    <scope>NUCLEOTIDE SEQUENCE [LARGE SCALE GENOMIC DNA]</scope>
    <source>
        <strain evidence="2">NIES 3701</strain>
    </source>
</reference>
<organism evidence="1 2">
    <name type="scientific">Triparma strigata</name>
    <dbReference type="NCBI Taxonomy" id="1606541"/>
    <lineage>
        <taxon>Eukaryota</taxon>
        <taxon>Sar</taxon>
        <taxon>Stramenopiles</taxon>
        <taxon>Ochrophyta</taxon>
        <taxon>Bolidophyceae</taxon>
        <taxon>Parmales</taxon>
        <taxon>Triparmaceae</taxon>
        <taxon>Triparma</taxon>
    </lineage>
</organism>
<gene>
    <name evidence="1" type="ORF">TrST_g13969</name>
</gene>
<protein>
    <submittedName>
        <fullName evidence="1">Uncharacterized protein</fullName>
    </submittedName>
</protein>
<keyword evidence="2" id="KW-1185">Reference proteome</keyword>
<accession>A0A9W7BCM0</accession>
<sequence>MSGKEDEPPVNFLDHLELSQRSQDEINSVTNYCVVVTRTDNGDELLHIFCSYHPQAGPVRPDSVSNLQVVEGKHLEITWEWSENSFDVASPGAYFKRPLTVDGAGRLAWAGPVVRTAKEKSRPKPPTTTTTSVRQLLLKDLVLKDECWTEGMSEDRVKIVVSYGGKTIDWIGTSWAESQSITLLKATAVEDGKMARIDFNYYTAENGSKHASDISLFVQLGADGIEWVK</sequence>
<dbReference type="AlphaFoldDB" id="A0A9W7BCM0"/>
<name>A0A9W7BCM0_9STRA</name>
<comment type="caution">
    <text evidence="1">The sequence shown here is derived from an EMBL/GenBank/DDBJ whole genome shotgun (WGS) entry which is preliminary data.</text>
</comment>
<dbReference type="OrthoDB" id="10501656at2759"/>
<evidence type="ECO:0000313" key="1">
    <source>
        <dbReference type="EMBL" id="GMH88364.1"/>
    </source>
</evidence>
<proteinExistence type="predicted"/>
<evidence type="ECO:0000313" key="2">
    <source>
        <dbReference type="Proteomes" id="UP001165085"/>
    </source>
</evidence>
<dbReference type="Proteomes" id="UP001165085">
    <property type="component" value="Unassembled WGS sequence"/>
</dbReference>
<dbReference type="EMBL" id="BRXY01000342">
    <property type="protein sequence ID" value="GMH88364.1"/>
    <property type="molecule type" value="Genomic_DNA"/>
</dbReference>